<gene>
    <name evidence="2" type="ORF">HC62_17360</name>
</gene>
<comment type="caution">
    <text evidence="2">The sequence shown here is derived from an EMBL/GenBank/DDBJ whole genome shotgun (WGS) entry which is preliminary data.</text>
</comment>
<evidence type="ECO:0000313" key="2">
    <source>
        <dbReference type="EMBL" id="OUI87306.1"/>
    </source>
</evidence>
<proteinExistence type="predicted"/>
<dbReference type="RefSeq" id="WP_086640280.1">
    <property type="nucleotide sequence ID" value="NZ_JOMM01000008.1"/>
</dbReference>
<name>A0A252ACI7_9PROT</name>
<keyword evidence="1" id="KW-0812">Transmembrane</keyword>
<evidence type="ECO:0000313" key="3">
    <source>
        <dbReference type="Proteomes" id="UP000194565"/>
    </source>
</evidence>
<dbReference type="EMBL" id="JOMM01000008">
    <property type="protein sequence ID" value="OUI87306.1"/>
    <property type="molecule type" value="Genomic_DNA"/>
</dbReference>
<evidence type="ECO:0000256" key="1">
    <source>
        <dbReference type="SAM" id="Phobius"/>
    </source>
</evidence>
<sequence length="158" mass="17255">MPRLIHPLAGVVALLTIATFWLSTVISELFLSRDVVIAVKTTIPWGFLLLVPALAATGGSGVFLSQGQRTGLVGTKLRRMPFIAANGILILIPSALFLAARAQAGLFDASFYGVQALELLAGAMNITLLGLNFRDGLKLTQWRRKNEFPRVLWRRKDP</sequence>
<feature type="transmembrane region" description="Helical" evidence="1">
    <location>
        <begin position="80"/>
        <end position="100"/>
    </location>
</feature>
<organism evidence="2 3">
    <name type="scientific">Acetobacter tropicalis</name>
    <dbReference type="NCBI Taxonomy" id="104102"/>
    <lineage>
        <taxon>Bacteria</taxon>
        <taxon>Pseudomonadati</taxon>
        <taxon>Pseudomonadota</taxon>
        <taxon>Alphaproteobacteria</taxon>
        <taxon>Acetobacterales</taxon>
        <taxon>Acetobacteraceae</taxon>
        <taxon>Acetobacter</taxon>
    </lineage>
</organism>
<keyword evidence="1" id="KW-0472">Membrane</keyword>
<dbReference type="AlphaFoldDB" id="A0A252ACI7"/>
<protein>
    <recommendedName>
        <fullName evidence="4">Transmembrane protein</fullName>
    </recommendedName>
</protein>
<evidence type="ECO:0008006" key="4">
    <source>
        <dbReference type="Google" id="ProtNLM"/>
    </source>
</evidence>
<dbReference type="Proteomes" id="UP000194565">
    <property type="component" value="Unassembled WGS sequence"/>
</dbReference>
<feature type="transmembrane region" description="Helical" evidence="1">
    <location>
        <begin position="112"/>
        <end position="133"/>
    </location>
</feature>
<accession>A0A252ACI7</accession>
<feature type="transmembrane region" description="Helical" evidence="1">
    <location>
        <begin position="43"/>
        <end position="64"/>
    </location>
</feature>
<reference evidence="2 3" key="1">
    <citation type="submission" date="2014-06" db="EMBL/GenBank/DDBJ databases">
        <authorList>
            <person name="Ju J."/>
            <person name="Zhang J."/>
        </authorList>
    </citation>
    <scope>NUCLEOTIDE SEQUENCE [LARGE SCALE GENOMIC DNA]</scope>
    <source>
        <strain evidence="2">DmW_042</strain>
    </source>
</reference>
<keyword evidence="1" id="KW-1133">Transmembrane helix</keyword>